<organism evidence="1 2">
    <name type="scientific">Persea americana</name>
    <name type="common">Avocado</name>
    <dbReference type="NCBI Taxonomy" id="3435"/>
    <lineage>
        <taxon>Eukaryota</taxon>
        <taxon>Viridiplantae</taxon>
        <taxon>Streptophyta</taxon>
        <taxon>Embryophyta</taxon>
        <taxon>Tracheophyta</taxon>
        <taxon>Spermatophyta</taxon>
        <taxon>Magnoliopsida</taxon>
        <taxon>Magnoliidae</taxon>
        <taxon>Laurales</taxon>
        <taxon>Lauraceae</taxon>
        <taxon>Persea</taxon>
    </lineage>
</organism>
<reference evidence="1 2" key="1">
    <citation type="journal article" date="2022" name="Hortic Res">
        <title>A haplotype resolved chromosomal level avocado genome allows analysis of novel avocado genes.</title>
        <authorList>
            <person name="Nath O."/>
            <person name="Fletcher S.J."/>
            <person name="Hayward A."/>
            <person name="Shaw L.M."/>
            <person name="Masouleh A.K."/>
            <person name="Furtado A."/>
            <person name="Henry R.J."/>
            <person name="Mitter N."/>
        </authorList>
    </citation>
    <scope>NUCLEOTIDE SEQUENCE [LARGE SCALE GENOMIC DNA]</scope>
    <source>
        <strain evidence="2">cv. Hass</strain>
    </source>
</reference>
<evidence type="ECO:0000313" key="2">
    <source>
        <dbReference type="Proteomes" id="UP001234297"/>
    </source>
</evidence>
<sequence length="325" mass="36789">METVPLTTLSSCLKIDPLRLLQTSTGHRPTIFINRRNNTITFHHQPSLFPSGHLEVMCGHRSRHVVKAVGMHGGDEEYVSKNKARGVAGATVVFACVVGAMCFTRPMCRPALAIWLFWSSKPPTEGEKLPEDQERPVSTLEFFLKEADGKKNEKDASDAQKRLDDMLKKITDFDPKKPSPVEPVELKKTARKFAWNTDRGKAKTVLDKLAAKYKDLSGSGKNQETAETLGRILVEMKIFLGMQTEAEEELKKLMAAAKLTEIDLKKDDLELFYVDFRLYKAVISLMSNKKDDAWFWWNKYKSCPSEEPGQDTGALFQKFEAKLKN</sequence>
<proteinExistence type="predicted"/>
<gene>
    <name evidence="1" type="ORF">MRB53_036028</name>
</gene>
<evidence type="ECO:0000313" key="1">
    <source>
        <dbReference type="EMBL" id="KAJ8616656.1"/>
    </source>
</evidence>
<comment type="caution">
    <text evidence="1">The sequence shown here is derived from an EMBL/GenBank/DDBJ whole genome shotgun (WGS) entry which is preliminary data.</text>
</comment>
<dbReference type="EMBL" id="CM056820">
    <property type="protein sequence ID" value="KAJ8616656.1"/>
    <property type="molecule type" value="Genomic_DNA"/>
</dbReference>
<name>A0ACC2K6P0_PERAE</name>
<protein>
    <submittedName>
        <fullName evidence="1">Uncharacterized protein</fullName>
    </submittedName>
</protein>
<accession>A0ACC2K6P0</accession>
<keyword evidence="2" id="KW-1185">Reference proteome</keyword>
<dbReference type="Proteomes" id="UP001234297">
    <property type="component" value="Chromosome 12"/>
</dbReference>